<name>A0A0V0RM80_9BILA</name>
<proteinExistence type="predicted"/>
<reference evidence="1 2" key="1">
    <citation type="submission" date="2015-01" db="EMBL/GenBank/DDBJ databases">
        <title>Evolution of Trichinella species and genotypes.</title>
        <authorList>
            <person name="Korhonen P.K."/>
            <person name="Edoardo P."/>
            <person name="Giuseppe L.R."/>
            <person name="Gasser R.B."/>
        </authorList>
    </citation>
    <scope>NUCLEOTIDE SEQUENCE [LARGE SCALE GENOMIC DNA]</scope>
    <source>
        <strain evidence="1">ISS37</strain>
    </source>
</reference>
<gene>
    <name evidence="1" type="ORF">T07_13725</name>
</gene>
<sequence>MGARFTYDDMRREARRCGWAEGGDDFSSDQLDVQAVERKKQSDDSRRRREGTFADLWSVFVVLNCSTTTDFQ</sequence>
<dbReference type="EMBL" id="JYDL01000127">
    <property type="protein sequence ID" value="KRX15601.1"/>
    <property type="molecule type" value="Genomic_DNA"/>
</dbReference>
<dbReference type="AlphaFoldDB" id="A0A0V0RM80"/>
<accession>A0A0V0RM80</accession>
<protein>
    <submittedName>
        <fullName evidence="1">Uncharacterized protein</fullName>
    </submittedName>
</protein>
<comment type="caution">
    <text evidence="1">The sequence shown here is derived from an EMBL/GenBank/DDBJ whole genome shotgun (WGS) entry which is preliminary data.</text>
</comment>
<organism evidence="1 2">
    <name type="scientific">Trichinella nelsoni</name>
    <dbReference type="NCBI Taxonomy" id="6336"/>
    <lineage>
        <taxon>Eukaryota</taxon>
        <taxon>Metazoa</taxon>
        <taxon>Ecdysozoa</taxon>
        <taxon>Nematoda</taxon>
        <taxon>Enoplea</taxon>
        <taxon>Dorylaimia</taxon>
        <taxon>Trichinellida</taxon>
        <taxon>Trichinellidae</taxon>
        <taxon>Trichinella</taxon>
    </lineage>
</organism>
<evidence type="ECO:0000313" key="1">
    <source>
        <dbReference type="EMBL" id="KRX15601.1"/>
    </source>
</evidence>
<evidence type="ECO:0000313" key="2">
    <source>
        <dbReference type="Proteomes" id="UP000054630"/>
    </source>
</evidence>
<keyword evidence="2" id="KW-1185">Reference proteome</keyword>
<dbReference type="Proteomes" id="UP000054630">
    <property type="component" value="Unassembled WGS sequence"/>
</dbReference>